<dbReference type="Pfam" id="PF00069">
    <property type="entry name" value="Pkinase"/>
    <property type="match status" value="1"/>
</dbReference>
<dbReference type="GO" id="GO:0005524">
    <property type="term" value="F:ATP binding"/>
    <property type="evidence" value="ECO:0007669"/>
    <property type="project" value="InterPro"/>
</dbReference>
<feature type="region of interest" description="Disordered" evidence="1">
    <location>
        <begin position="670"/>
        <end position="717"/>
    </location>
</feature>
<dbReference type="GO" id="GO:0010506">
    <property type="term" value="P:regulation of autophagy"/>
    <property type="evidence" value="ECO:0007669"/>
    <property type="project" value="InterPro"/>
</dbReference>
<feature type="compositionally biased region" description="Low complexity" evidence="1">
    <location>
        <begin position="530"/>
        <end position="540"/>
    </location>
</feature>
<dbReference type="InParanoid" id="A0A316YBH2"/>
<dbReference type="GO" id="GO:0005737">
    <property type="term" value="C:cytoplasm"/>
    <property type="evidence" value="ECO:0007669"/>
    <property type="project" value="TreeGrafter"/>
</dbReference>
<dbReference type="OrthoDB" id="541276at2759"/>
<dbReference type="GO" id="GO:0004674">
    <property type="term" value="F:protein serine/threonine kinase activity"/>
    <property type="evidence" value="ECO:0007669"/>
    <property type="project" value="InterPro"/>
</dbReference>
<feature type="domain" description="Protein kinase" evidence="2">
    <location>
        <begin position="25"/>
        <end position="343"/>
    </location>
</feature>
<evidence type="ECO:0000313" key="3">
    <source>
        <dbReference type="EMBL" id="PWN87140.1"/>
    </source>
</evidence>
<accession>A0A316YBH2</accession>
<dbReference type="RefSeq" id="XP_025374338.1">
    <property type="nucleotide sequence ID" value="XM_025522865.1"/>
</dbReference>
<evidence type="ECO:0000259" key="2">
    <source>
        <dbReference type="PROSITE" id="PS50011"/>
    </source>
</evidence>
<dbReference type="InterPro" id="IPR011009">
    <property type="entry name" value="Kinase-like_dom_sf"/>
</dbReference>
<proteinExistence type="predicted"/>
<feature type="compositionally biased region" description="Low complexity" evidence="1">
    <location>
        <begin position="503"/>
        <end position="521"/>
    </location>
</feature>
<protein>
    <submittedName>
        <fullName evidence="3">Kinase-like protein</fullName>
    </submittedName>
</protein>
<feature type="compositionally biased region" description="Polar residues" evidence="1">
    <location>
        <begin position="683"/>
        <end position="717"/>
    </location>
</feature>
<evidence type="ECO:0000313" key="4">
    <source>
        <dbReference type="Proteomes" id="UP000245768"/>
    </source>
</evidence>
<feature type="region of interest" description="Disordered" evidence="1">
    <location>
        <begin position="391"/>
        <end position="459"/>
    </location>
</feature>
<feature type="compositionally biased region" description="Polar residues" evidence="1">
    <location>
        <begin position="391"/>
        <end position="403"/>
    </location>
</feature>
<dbReference type="PROSITE" id="PS50011">
    <property type="entry name" value="PROTEIN_KINASE_DOM"/>
    <property type="match status" value="1"/>
</dbReference>
<keyword evidence="3" id="KW-0418">Kinase</keyword>
<feature type="compositionally biased region" description="Acidic residues" evidence="1">
    <location>
        <begin position="409"/>
        <end position="432"/>
    </location>
</feature>
<dbReference type="Gene3D" id="1.10.510.10">
    <property type="entry name" value="Transferase(Phosphotransferase) domain 1"/>
    <property type="match status" value="1"/>
</dbReference>
<organism evidence="3 4">
    <name type="scientific">Acaromyces ingoldii</name>
    <dbReference type="NCBI Taxonomy" id="215250"/>
    <lineage>
        <taxon>Eukaryota</taxon>
        <taxon>Fungi</taxon>
        <taxon>Dikarya</taxon>
        <taxon>Basidiomycota</taxon>
        <taxon>Ustilaginomycotina</taxon>
        <taxon>Exobasidiomycetes</taxon>
        <taxon>Exobasidiales</taxon>
        <taxon>Cryptobasidiaceae</taxon>
        <taxon>Acaromyces</taxon>
    </lineage>
</organism>
<dbReference type="STRING" id="215250.A0A316YBH2"/>
<dbReference type="PROSITE" id="PS00108">
    <property type="entry name" value="PROTEIN_KINASE_ST"/>
    <property type="match status" value="1"/>
</dbReference>
<feature type="compositionally biased region" description="Low complexity" evidence="1">
    <location>
        <begin position="582"/>
        <end position="593"/>
    </location>
</feature>
<dbReference type="AlphaFoldDB" id="A0A316YBH2"/>
<dbReference type="EMBL" id="KZ819641">
    <property type="protein sequence ID" value="PWN87140.1"/>
    <property type="molecule type" value="Genomic_DNA"/>
</dbReference>
<keyword evidence="3" id="KW-0808">Transferase</keyword>
<dbReference type="InterPro" id="IPR008271">
    <property type="entry name" value="Ser/Thr_kinase_AS"/>
</dbReference>
<keyword evidence="4" id="KW-1185">Reference proteome</keyword>
<dbReference type="SMART" id="SM00220">
    <property type="entry name" value="S_TKc"/>
    <property type="match status" value="1"/>
</dbReference>
<dbReference type="Proteomes" id="UP000245768">
    <property type="component" value="Unassembled WGS sequence"/>
</dbReference>
<dbReference type="SUPFAM" id="SSF56112">
    <property type="entry name" value="Protein kinase-like (PK-like)"/>
    <property type="match status" value="1"/>
</dbReference>
<feature type="compositionally biased region" description="Polar residues" evidence="1">
    <location>
        <begin position="485"/>
        <end position="496"/>
    </location>
</feature>
<dbReference type="InterPro" id="IPR000719">
    <property type="entry name" value="Prot_kinase_dom"/>
</dbReference>
<name>A0A316YBH2_9BASI</name>
<gene>
    <name evidence="3" type="ORF">FA10DRAFT_269747</name>
</gene>
<dbReference type="PANTHER" id="PTHR24348">
    <property type="entry name" value="SERINE/THREONINE-PROTEIN KINASE UNC-51-RELATED"/>
    <property type="match status" value="1"/>
</dbReference>
<evidence type="ECO:0000256" key="1">
    <source>
        <dbReference type="SAM" id="MobiDB-lite"/>
    </source>
</evidence>
<reference evidence="3 4" key="1">
    <citation type="journal article" date="2018" name="Mol. Biol. Evol.">
        <title>Broad Genomic Sampling Reveals a Smut Pathogenic Ancestry of the Fungal Clade Ustilaginomycotina.</title>
        <authorList>
            <person name="Kijpornyongpan T."/>
            <person name="Mondo S.J."/>
            <person name="Barry K."/>
            <person name="Sandor L."/>
            <person name="Lee J."/>
            <person name="Lipzen A."/>
            <person name="Pangilinan J."/>
            <person name="LaButti K."/>
            <person name="Hainaut M."/>
            <person name="Henrissat B."/>
            <person name="Grigoriev I.V."/>
            <person name="Spatafora J.W."/>
            <person name="Aime M.C."/>
        </authorList>
    </citation>
    <scope>NUCLEOTIDE SEQUENCE [LARGE SCALE GENOMIC DNA]</scope>
    <source>
        <strain evidence="3 4">MCA 4198</strain>
    </source>
</reference>
<dbReference type="InterPro" id="IPR045269">
    <property type="entry name" value="Atg1-like"/>
</dbReference>
<feature type="region of interest" description="Disordered" evidence="1">
    <location>
        <begin position="479"/>
        <end position="594"/>
    </location>
</feature>
<dbReference type="GeneID" id="37044781"/>
<sequence>MSANTSSTQQRHKHLLGHRIADGRLELVSILGLGAYGVVYLARDLTHPLHKGPFASTSTSNLPHDVASRHGGAASGYYAVKCLNKVGLDDRQRRFQRREIFLHTMVTSHPSVVSLFRVIDNKDDPCIYVILDYCPDGDLFSMITENQRYMVPMPDPNADIDADFDETYQIARADMDVVVKDVFSQILDAVSTCHAQGIYHRDLKPENVLCLQGGAKVVLADFGLATHEKRSNDFGCGSTFYMGPECQGGISTNLADYDTAANDVWSLGVILVNLICGRNPWKQATMSDETFREYLRNPDFLLDILPISKQTNSILKRVFTVREEWRCSIDELKSMVMSVKSFTASNAEQGDRQRIARHAAIRQRDEAQKARQAALAARREAEARHGIELHFQQQLQQPVSVNGVSHMDDDNDGGEGFEEYDDEEEEDEEEEFGSAGAHSQEHDWTHRGYAAPPPPQAVLPAPAQVAWDHAKAVLIQGQAERVQRQDSGSSTPNLHDSQVKVFSPSSSVTSDMSSLPTSPSESESDMTQDSVSSRSGSGESSESRRSSVSYTGLPPTPQLMPRHAFAQVVDASPQSQHRHHTQAQGHQQQTSQAHDMDVEFGLQALTIRKKVTGPGYSFDDSHQHPDVVDDSARLLYDQKRHPADVFEPCQFTAGHLNAVASINTASSRFSTLPSRRAAPTTELLPSQEASQGNSKRSRKYNYNSSPATASSIFNTTA</sequence>